<evidence type="ECO:0000313" key="2">
    <source>
        <dbReference type="Proteomes" id="UP000183040"/>
    </source>
</evidence>
<dbReference type="AlphaFoldDB" id="A0A1H4EPT5"/>
<evidence type="ECO:0000313" key="1">
    <source>
        <dbReference type="EMBL" id="SEA86869.1"/>
    </source>
</evidence>
<name>A0A1H4EPT5_9BACE</name>
<dbReference type="Proteomes" id="UP000183040">
    <property type="component" value="Unassembled WGS sequence"/>
</dbReference>
<proteinExistence type="predicted"/>
<protein>
    <submittedName>
        <fullName evidence="1">Uncharacterized protein</fullName>
    </submittedName>
</protein>
<accession>A0A1H4EPT5</accession>
<organism evidence="1 2">
    <name type="scientific">Bacteroides xylanisolvens</name>
    <dbReference type="NCBI Taxonomy" id="371601"/>
    <lineage>
        <taxon>Bacteria</taxon>
        <taxon>Pseudomonadati</taxon>
        <taxon>Bacteroidota</taxon>
        <taxon>Bacteroidia</taxon>
        <taxon>Bacteroidales</taxon>
        <taxon>Bacteroidaceae</taxon>
        <taxon>Bacteroides</taxon>
    </lineage>
</organism>
<sequence length="95" mass="10900">MQELERRVIPEESLNNNQHMSIINIISNDELTLVQGVNGLFFCEESWVTQSRAVSRIGKVLPKEIIGTKDQSTNIVHPQTDRTKLSCQKHETSYF</sequence>
<dbReference type="EMBL" id="FNRP01000016">
    <property type="protein sequence ID" value="SEA86869.1"/>
    <property type="molecule type" value="Genomic_DNA"/>
</dbReference>
<reference evidence="1 2" key="1">
    <citation type="submission" date="2016-10" db="EMBL/GenBank/DDBJ databases">
        <authorList>
            <person name="de Groot N.N."/>
        </authorList>
    </citation>
    <scope>NUCLEOTIDE SEQUENCE [LARGE SCALE GENOMIC DNA]</scope>
    <source>
        <strain evidence="1 2">NLAE-zl-G339</strain>
    </source>
</reference>
<gene>
    <name evidence="1" type="ORF">SAMN04487924_11668</name>
</gene>